<dbReference type="AlphaFoldDB" id="A0A918IUH5"/>
<comment type="caution">
    <text evidence="1">The sequence shown here is derived from an EMBL/GenBank/DDBJ whole genome shotgun (WGS) entry which is preliminary data.</text>
</comment>
<dbReference type="Pfam" id="PF08877">
    <property type="entry name" value="MepB-like"/>
    <property type="match status" value="1"/>
</dbReference>
<dbReference type="EMBL" id="BMWP01000009">
    <property type="protein sequence ID" value="GGW32355.1"/>
    <property type="molecule type" value="Genomic_DNA"/>
</dbReference>
<gene>
    <name evidence="1" type="ORF">GCM10007383_16790</name>
</gene>
<protein>
    <recommendedName>
        <fullName evidence="3">MepB family protein</fullName>
    </recommendedName>
</protein>
<accession>A0A918IUH5</accession>
<dbReference type="RefSeq" id="WP_034234688.1">
    <property type="nucleotide sequence ID" value="NZ_BMWP01000009.1"/>
</dbReference>
<dbReference type="PIRSF" id="PIRSF032285">
    <property type="entry name" value="UCP032285"/>
    <property type="match status" value="1"/>
</dbReference>
<keyword evidence="2" id="KW-1185">Reference proteome</keyword>
<evidence type="ECO:0008006" key="3">
    <source>
        <dbReference type="Google" id="ProtNLM"/>
    </source>
</evidence>
<evidence type="ECO:0000313" key="2">
    <source>
        <dbReference type="Proteomes" id="UP000634668"/>
    </source>
</evidence>
<dbReference type="Gene3D" id="3.40.1350.140">
    <property type="entry name" value="MepB-like"/>
    <property type="match status" value="1"/>
</dbReference>
<dbReference type="InterPro" id="IPR038231">
    <property type="entry name" value="MepB-like_sf"/>
</dbReference>
<name>A0A918IUH5_9FLAO</name>
<proteinExistence type="predicted"/>
<dbReference type="InterPro" id="IPR011235">
    <property type="entry name" value="MepB-like"/>
</dbReference>
<reference evidence="1" key="2">
    <citation type="submission" date="2020-09" db="EMBL/GenBank/DDBJ databases">
        <authorList>
            <person name="Sun Q."/>
            <person name="Kim S."/>
        </authorList>
    </citation>
    <scope>NUCLEOTIDE SEQUENCE</scope>
    <source>
        <strain evidence="1">KCTC 12113</strain>
    </source>
</reference>
<sequence>MASTLISTAHLDFLSKEIYTPCGWVIDNLYLSTESTEYHACTYQLNQLAIIGRMAKNTPKKIGQFVTLWKRNILGITSPYNEEDKMDLCVINVQLDNQFGQFIFPKTLLLHQGIISTAKKEGKRGFRVYPPWDRPDNKTAQNTQNWQLDYFLRIKSNIKTDLHRANKLYAHNNVTAD</sequence>
<organism evidence="1 2">
    <name type="scientific">Arenibacter certesii</name>
    <dbReference type="NCBI Taxonomy" id="228955"/>
    <lineage>
        <taxon>Bacteria</taxon>
        <taxon>Pseudomonadati</taxon>
        <taxon>Bacteroidota</taxon>
        <taxon>Flavobacteriia</taxon>
        <taxon>Flavobacteriales</taxon>
        <taxon>Flavobacteriaceae</taxon>
        <taxon>Arenibacter</taxon>
    </lineage>
</organism>
<dbReference type="Proteomes" id="UP000634668">
    <property type="component" value="Unassembled WGS sequence"/>
</dbReference>
<reference evidence="1" key="1">
    <citation type="journal article" date="2014" name="Int. J. Syst. Evol. Microbiol.">
        <title>Complete genome sequence of Corynebacterium casei LMG S-19264T (=DSM 44701T), isolated from a smear-ripened cheese.</title>
        <authorList>
            <consortium name="US DOE Joint Genome Institute (JGI-PGF)"/>
            <person name="Walter F."/>
            <person name="Albersmeier A."/>
            <person name="Kalinowski J."/>
            <person name="Ruckert C."/>
        </authorList>
    </citation>
    <scope>NUCLEOTIDE SEQUENCE</scope>
    <source>
        <strain evidence="1">KCTC 12113</strain>
    </source>
</reference>
<evidence type="ECO:0000313" key="1">
    <source>
        <dbReference type="EMBL" id="GGW32355.1"/>
    </source>
</evidence>